<gene>
    <name evidence="1" type="ORF">LAQU0_S01e13410g</name>
</gene>
<proteinExistence type="predicted"/>
<name>A0A0P1KNG1_9SACH</name>
<evidence type="ECO:0000313" key="1">
    <source>
        <dbReference type="EMBL" id="CUS20732.1"/>
    </source>
</evidence>
<dbReference type="InterPro" id="IPR015374">
    <property type="entry name" value="ChAPs"/>
</dbReference>
<dbReference type="Pfam" id="PF09295">
    <property type="entry name" value="ChAPs"/>
    <property type="match status" value="2"/>
</dbReference>
<dbReference type="SUPFAM" id="SSF48452">
    <property type="entry name" value="TPR-like"/>
    <property type="match status" value="1"/>
</dbReference>
<dbReference type="InterPro" id="IPR011990">
    <property type="entry name" value="TPR-like_helical_dom_sf"/>
</dbReference>
<dbReference type="PANTHER" id="PTHR31975">
    <property type="entry name" value="BUD SITE SELECTION PROTEIN 7-RELATED"/>
    <property type="match status" value="1"/>
</dbReference>
<dbReference type="OrthoDB" id="434695at2759"/>
<accession>A0A0P1KNG1</accession>
<reference evidence="2" key="1">
    <citation type="submission" date="2015-10" db="EMBL/GenBank/DDBJ databases">
        <authorList>
            <person name="Devillers H."/>
        </authorList>
    </citation>
    <scope>NUCLEOTIDE SEQUENCE [LARGE SCALE GENOMIC DNA]</scope>
</reference>
<dbReference type="GO" id="GO:0006893">
    <property type="term" value="P:Golgi to plasma membrane transport"/>
    <property type="evidence" value="ECO:0007669"/>
    <property type="project" value="TreeGrafter"/>
</dbReference>
<keyword evidence="2" id="KW-1185">Reference proteome</keyword>
<dbReference type="Gene3D" id="1.25.40.10">
    <property type="entry name" value="Tetratricopeptide repeat domain"/>
    <property type="match status" value="1"/>
</dbReference>
<organism evidence="1 2">
    <name type="scientific">Lachancea quebecensis</name>
    <dbReference type="NCBI Taxonomy" id="1654605"/>
    <lineage>
        <taxon>Eukaryota</taxon>
        <taxon>Fungi</taxon>
        <taxon>Dikarya</taxon>
        <taxon>Ascomycota</taxon>
        <taxon>Saccharomycotina</taxon>
        <taxon>Saccharomycetes</taxon>
        <taxon>Saccharomycetales</taxon>
        <taxon>Saccharomycetaceae</taxon>
        <taxon>Lachancea</taxon>
    </lineage>
</organism>
<sequence>MNILPWRKKNVSSAAVNEHPRDMLFRDGDHLAQKFGGNLEENPRILEVKFGESFGIRGRLLCTLTEQGLLGIGPPDMVHVTQFDRFHQTETGEYHYLTGLDTSSEATPIAYLNTLKLAGGPSKNKNRVSTYCCTNVFSNVDIRIRYESPKHYQINVIDCISGSSNIQLTPALWEEAFVSGFVRSIITNMDRERKLPGLVELPFALENGLAYCKKCISLVCRYLPRGPELGCDMTRYSFPSFKNNYILDSLLSLLQVANKLNDYVVETLDDLCTHDPENTVCYRTAMAAVLIKSEAKDMVAIQTINDSMRRLFPKGLHGLEQSQLIYAADFLNLQIDFLMLRGDFALALPLARKVTSICSDGFEAWNKLARCYIELESYEQALFAVNSLPALPSSDPCKDAMLQEVAKEHFYNRPLCSTPQSRLQSNEYHFISSTLGSIKDHDLTSMIYGRIVMPPQAKRGCIKEMWEGPCVELGPIYGPQSKNLINFVSPQEVASLGDKNLLVRNSMASQLSWSMACAYDLLVHVISKIGWNSLLELRSSIFVMERERGLGHAGILRPEFKAKRLCEKWLDQLFLNLYEDLKITFNSQEHREELYSGLEWELLGLTHLRTWLWADAVACLRTSIMARFDPISAEKLLDLYLTRRYPSSDVLDQDVLLALVVDKISYESRFYNFLNLSDLRVLIDLSSSSGVDTVRNHIYTLPSAQTGIVALMDKLLNYVQELNDD</sequence>
<dbReference type="GO" id="GO:0034044">
    <property type="term" value="C:exomer complex"/>
    <property type="evidence" value="ECO:0007669"/>
    <property type="project" value="UniProtKB-ARBA"/>
</dbReference>
<dbReference type="AlphaFoldDB" id="A0A0P1KNG1"/>
<dbReference type="Proteomes" id="UP000236544">
    <property type="component" value="Unassembled WGS sequence"/>
</dbReference>
<evidence type="ECO:0000313" key="2">
    <source>
        <dbReference type="Proteomes" id="UP000236544"/>
    </source>
</evidence>
<dbReference type="PANTHER" id="PTHR31975:SF2">
    <property type="entry name" value="CHITIN BIOSYNTHESIS PROTEIN CHS6-RELATED"/>
    <property type="match status" value="1"/>
</dbReference>
<protein>
    <submittedName>
        <fullName evidence="1">LAQU0S01e13410g1_1</fullName>
    </submittedName>
</protein>
<dbReference type="EMBL" id="LN890560">
    <property type="protein sequence ID" value="CUS20732.1"/>
    <property type="molecule type" value="Genomic_DNA"/>
</dbReference>